<gene>
    <name evidence="1" type="ORF">S01H4_16098</name>
</gene>
<proteinExistence type="predicted"/>
<reference evidence="1" key="1">
    <citation type="journal article" date="2014" name="Front. Microbiol.">
        <title>High frequency of phylogenetically diverse reductive dehalogenase-homologous genes in deep subseafloor sedimentary metagenomes.</title>
        <authorList>
            <person name="Kawai M."/>
            <person name="Futagami T."/>
            <person name="Toyoda A."/>
            <person name="Takaki Y."/>
            <person name="Nishi S."/>
            <person name="Hori S."/>
            <person name="Arai W."/>
            <person name="Tsubouchi T."/>
            <person name="Morono Y."/>
            <person name="Uchiyama I."/>
            <person name="Ito T."/>
            <person name="Fujiyama A."/>
            <person name="Inagaki F."/>
            <person name="Takami H."/>
        </authorList>
    </citation>
    <scope>NUCLEOTIDE SEQUENCE</scope>
    <source>
        <strain evidence="1">Expedition CK06-06</strain>
    </source>
</reference>
<dbReference type="AlphaFoldDB" id="X0YZX4"/>
<accession>X0YZX4</accession>
<comment type="caution">
    <text evidence="1">The sequence shown here is derived from an EMBL/GenBank/DDBJ whole genome shotgun (WGS) entry which is preliminary data.</text>
</comment>
<organism evidence="1">
    <name type="scientific">marine sediment metagenome</name>
    <dbReference type="NCBI Taxonomy" id="412755"/>
    <lineage>
        <taxon>unclassified sequences</taxon>
        <taxon>metagenomes</taxon>
        <taxon>ecological metagenomes</taxon>
    </lineage>
</organism>
<dbReference type="EMBL" id="BART01007050">
    <property type="protein sequence ID" value="GAG53818.1"/>
    <property type="molecule type" value="Genomic_DNA"/>
</dbReference>
<evidence type="ECO:0000313" key="1">
    <source>
        <dbReference type="EMBL" id="GAG53818.1"/>
    </source>
</evidence>
<sequence>MAIAKQVKIGGAYYKGYTIDVLSAAGTYSTFMALTTGGSAVNSVSIIPDSAGAGDKINMFHTANSTGGKNVATLAEDIPNLGAKVPINLDLIAMERIDAGEALKVSYINVASIAMNVHIIVERGR</sequence>
<protein>
    <submittedName>
        <fullName evidence="1">Uncharacterized protein</fullName>
    </submittedName>
</protein>
<name>X0YZX4_9ZZZZ</name>